<dbReference type="Gene3D" id="3.40.50.300">
    <property type="entry name" value="P-loop containing nucleotide triphosphate hydrolases"/>
    <property type="match status" value="1"/>
</dbReference>
<dbReference type="Gene3D" id="3.40.50.10810">
    <property type="entry name" value="Tandem AAA-ATPase domain"/>
    <property type="match status" value="1"/>
</dbReference>
<evidence type="ECO:0000256" key="14">
    <source>
        <dbReference type="ARBA" id="ARBA00023242"/>
    </source>
</evidence>
<dbReference type="GO" id="GO:0003678">
    <property type="term" value="F:DNA helicase activity"/>
    <property type="evidence" value="ECO:0007669"/>
    <property type="project" value="UniProtKB-EC"/>
</dbReference>
<dbReference type="GO" id="GO:0005524">
    <property type="term" value="F:ATP binding"/>
    <property type="evidence" value="ECO:0007669"/>
    <property type="project" value="UniProtKB-KW"/>
</dbReference>
<feature type="region of interest" description="Disordered" evidence="19">
    <location>
        <begin position="499"/>
        <end position="764"/>
    </location>
</feature>
<dbReference type="PROSITE" id="PS51204">
    <property type="entry name" value="HSA"/>
    <property type="match status" value="1"/>
</dbReference>
<organism evidence="23 24">
    <name type="scientific">Suhomyces tanzawaensis NRRL Y-17324</name>
    <dbReference type="NCBI Taxonomy" id="984487"/>
    <lineage>
        <taxon>Eukaryota</taxon>
        <taxon>Fungi</taxon>
        <taxon>Dikarya</taxon>
        <taxon>Ascomycota</taxon>
        <taxon>Saccharomycotina</taxon>
        <taxon>Pichiomycetes</taxon>
        <taxon>Debaryomycetaceae</taxon>
        <taxon>Suhomyces</taxon>
    </lineage>
</organism>
<dbReference type="SUPFAM" id="SSF52540">
    <property type="entry name" value="P-loop containing nucleoside triphosphate hydrolases"/>
    <property type="match status" value="2"/>
</dbReference>
<dbReference type="RefSeq" id="XP_020065270.1">
    <property type="nucleotide sequence ID" value="XM_020207557.1"/>
</dbReference>
<evidence type="ECO:0000256" key="18">
    <source>
        <dbReference type="ARBA" id="ARBA00074297"/>
    </source>
</evidence>
<dbReference type="FunFam" id="3.40.50.300:FF:000655">
    <property type="entry name" value="Protein PHOTOPERIOD-INDEPENDENT EARLY FLOWERING 1"/>
    <property type="match status" value="1"/>
</dbReference>
<dbReference type="GO" id="GO:0005829">
    <property type="term" value="C:cytosol"/>
    <property type="evidence" value="ECO:0007669"/>
    <property type="project" value="EnsemblFungi"/>
</dbReference>
<feature type="compositionally biased region" description="Basic and acidic residues" evidence="19">
    <location>
        <begin position="753"/>
        <end position="764"/>
    </location>
</feature>
<keyword evidence="13" id="KW-0804">Transcription</keyword>
<dbReference type="InterPro" id="IPR049730">
    <property type="entry name" value="SNF2/RAD54-like_C"/>
</dbReference>
<feature type="compositionally biased region" description="Basic and acidic residues" evidence="19">
    <location>
        <begin position="1"/>
        <end position="16"/>
    </location>
</feature>
<proteinExistence type="inferred from homology"/>
<protein>
    <recommendedName>
        <fullName evidence="16">Helicase SWR1</fullName>
        <ecNumber evidence="4">3.6.4.12</ecNumber>
    </recommendedName>
    <alternativeName>
        <fullName evidence="18">Helicase swr1</fullName>
    </alternativeName>
</protein>
<dbReference type="SMART" id="SM00487">
    <property type="entry name" value="DEXDc"/>
    <property type="match status" value="1"/>
</dbReference>
<dbReference type="InterPro" id="IPR027417">
    <property type="entry name" value="P-loop_NTPase"/>
</dbReference>
<dbReference type="Pfam" id="PF00271">
    <property type="entry name" value="Helicase_C"/>
    <property type="match status" value="1"/>
</dbReference>
<dbReference type="GO" id="GO:0045815">
    <property type="term" value="P:transcription initiation-coupled chromatin remodeling"/>
    <property type="evidence" value="ECO:0007669"/>
    <property type="project" value="EnsemblFungi"/>
</dbReference>
<feature type="compositionally biased region" description="Acidic residues" evidence="19">
    <location>
        <begin position="651"/>
        <end position="667"/>
    </location>
</feature>
<feature type="domain" description="HSA" evidence="22">
    <location>
        <begin position="378"/>
        <end position="450"/>
    </location>
</feature>
<feature type="region of interest" description="Disordered" evidence="19">
    <location>
        <begin position="1550"/>
        <end position="1584"/>
    </location>
</feature>
<reference evidence="24" key="1">
    <citation type="submission" date="2016-05" db="EMBL/GenBank/DDBJ databases">
        <title>Comparative genomics of biotechnologically important yeasts.</title>
        <authorList>
            <consortium name="DOE Joint Genome Institute"/>
            <person name="Riley R."/>
            <person name="Haridas S."/>
            <person name="Wolfe K.H."/>
            <person name="Lopes M.R."/>
            <person name="Hittinger C.T."/>
            <person name="Goker M."/>
            <person name="Salamov A."/>
            <person name="Wisecaver J."/>
            <person name="Long T.M."/>
            <person name="Aerts A.L."/>
            <person name="Barry K."/>
            <person name="Choi C."/>
            <person name="Clum A."/>
            <person name="Coughlan A.Y."/>
            <person name="Deshpande S."/>
            <person name="Douglass A.P."/>
            <person name="Hanson S.J."/>
            <person name="Klenk H.-P."/>
            <person name="Labutti K."/>
            <person name="Lapidus A."/>
            <person name="Lindquist E."/>
            <person name="Lipzen A."/>
            <person name="Meier-Kolthoff J.P."/>
            <person name="Ohm R.A."/>
            <person name="Otillar R.P."/>
            <person name="Pangilinan J."/>
            <person name="Peng Y."/>
            <person name="Rokas A."/>
            <person name="Rosa C.A."/>
            <person name="Scheuner C."/>
            <person name="Sibirny A.A."/>
            <person name="Slot J.C."/>
            <person name="Stielow J.B."/>
            <person name="Sun H."/>
            <person name="Kurtzman C.P."/>
            <person name="Blackwell M."/>
            <person name="Grigoriev I.V."/>
            <person name="Jeffries T.W."/>
        </authorList>
    </citation>
    <scope>NUCLEOTIDE SEQUENCE [LARGE SCALE GENOMIC DNA]</scope>
    <source>
        <strain evidence="24">NRRL Y-17324</strain>
    </source>
</reference>
<evidence type="ECO:0000259" key="22">
    <source>
        <dbReference type="PROSITE" id="PS51204"/>
    </source>
</evidence>
<dbReference type="GO" id="GO:0042393">
    <property type="term" value="F:histone binding"/>
    <property type="evidence" value="ECO:0007669"/>
    <property type="project" value="TreeGrafter"/>
</dbReference>
<comment type="subunit">
    <text evidence="3">Component of the SWR1 chromatin-remodeling complex.</text>
</comment>
<feature type="compositionally biased region" description="Basic and acidic residues" evidence="19">
    <location>
        <begin position="624"/>
        <end position="635"/>
    </location>
</feature>
<evidence type="ECO:0000313" key="24">
    <source>
        <dbReference type="Proteomes" id="UP000094285"/>
    </source>
</evidence>
<keyword evidence="24" id="KW-1185">Reference proteome</keyword>
<feature type="compositionally biased region" description="Polar residues" evidence="19">
    <location>
        <begin position="609"/>
        <end position="621"/>
    </location>
</feature>
<evidence type="ECO:0000256" key="2">
    <source>
        <dbReference type="ARBA" id="ARBA00009220"/>
    </source>
</evidence>
<dbReference type="InterPro" id="IPR000330">
    <property type="entry name" value="SNF2_N"/>
</dbReference>
<comment type="similarity">
    <text evidence="2">Belongs to the SNF2/RAD54 helicase family. SWR1 subfamily.</text>
</comment>
<dbReference type="GO" id="GO:0000725">
    <property type="term" value="P:recombinational repair"/>
    <property type="evidence" value="ECO:0007669"/>
    <property type="project" value="EnsemblFungi"/>
</dbReference>
<dbReference type="Gene3D" id="1.20.120.850">
    <property type="entry name" value="SWI2/SNF2 ATPases, N-terminal domain"/>
    <property type="match status" value="1"/>
</dbReference>
<evidence type="ECO:0000256" key="15">
    <source>
        <dbReference type="ARBA" id="ARBA00037570"/>
    </source>
</evidence>
<evidence type="ECO:0000256" key="6">
    <source>
        <dbReference type="ARBA" id="ARBA00022801"/>
    </source>
</evidence>
<comment type="function">
    <text evidence="15">Catalytic component of the SWR1 complex which mediates the ATP-dependent exchange of histone H2A for the H2A variant HZT1 leading to transcriptional regulation of selected genes by chromatin remodeling.</text>
</comment>
<keyword evidence="6" id="KW-0378">Hydrolase</keyword>
<evidence type="ECO:0000313" key="23">
    <source>
        <dbReference type="EMBL" id="ODV80148.1"/>
    </source>
</evidence>
<evidence type="ECO:0000256" key="5">
    <source>
        <dbReference type="ARBA" id="ARBA00022741"/>
    </source>
</evidence>
<evidence type="ECO:0000256" key="19">
    <source>
        <dbReference type="SAM" id="MobiDB-lite"/>
    </source>
</evidence>
<feature type="domain" description="Helicase ATP-binding" evidence="20">
    <location>
        <begin position="796"/>
        <end position="961"/>
    </location>
</feature>
<evidence type="ECO:0000256" key="4">
    <source>
        <dbReference type="ARBA" id="ARBA00012551"/>
    </source>
</evidence>
<dbReference type="InterPro" id="IPR014012">
    <property type="entry name" value="HSA_dom"/>
</dbReference>
<feature type="compositionally biased region" description="Acidic residues" evidence="19">
    <location>
        <begin position="578"/>
        <end position="594"/>
    </location>
</feature>
<keyword evidence="12" id="KW-0010">Activator</keyword>
<evidence type="ECO:0000256" key="16">
    <source>
        <dbReference type="ARBA" id="ARBA00040599"/>
    </source>
</evidence>
<name>A0A1E4SKY4_9ASCO</name>
<keyword evidence="5" id="KW-0547">Nucleotide-binding</keyword>
<evidence type="ECO:0000256" key="10">
    <source>
        <dbReference type="ARBA" id="ARBA00023015"/>
    </source>
</evidence>
<dbReference type="STRING" id="984487.A0A1E4SKY4"/>
<dbReference type="EC" id="3.6.4.12" evidence="4"/>
<feature type="region of interest" description="Disordered" evidence="19">
    <location>
        <begin position="181"/>
        <end position="225"/>
    </location>
</feature>
<dbReference type="FunFam" id="3.40.50.10810:FF:000005">
    <property type="entry name" value="Photoperiod-independent early flowering 1"/>
    <property type="match status" value="1"/>
</dbReference>
<feature type="compositionally biased region" description="Acidic residues" evidence="19">
    <location>
        <begin position="692"/>
        <end position="715"/>
    </location>
</feature>
<feature type="compositionally biased region" description="Acidic residues" evidence="19">
    <location>
        <begin position="514"/>
        <end position="538"/>
    </location>
</feature>
<evidence type="ECO:0000259" key="20">
    <source>
        <dbReference type="PROSITE" id="PS51192"/>
    </source>
</evidence>
<feature type="domain" description="Helicase C-terminal" evidence="21">
    <location>
        <begin position="1336"/>
        <end position="1489"/>
    </location>
</feature>
<evidence type="ECO:0000256" key="9">
    <source>
        <dbReference type="ARBA" id="ARBA00022853"/>
    </source>
</evidence>
<dbReference type="GO" id="GO:0000812">
    <property type="term" value="C:Swr1 complex"/>
    <property type="evidence" value="ECO:0007669"/>
    <property type="project" value="EnsemblFungi"/>
</dbReference>
<keyword evidence="8" id="KW-0067">ATP-binding</keyword>
<keyword evidence="7 23" id="KW-0347">Helicase</keyword>
<evidence type="ECO:0000259" key="21">
    <source>
        <dbReference type="PROSITE" id="PS51194"/>
    </source>
</evidence>
<evidence type="ECO:0000256" key="8">
    <source>
        <dbReference type="ARBA" id="ARBA00022840"/>
    </source>
</evidence>
<feature type="region of interest" description="Disordered" evidence="19">
    <location>
        <begin position="1"/>
        <end position="42"/>
    </location>
</feature>
<evidence type="ECO:0000256" key="13">
    <source>
        <dbReference type="ARBA" id="ARBA00023163"/>
    </source>
</evidence>
<dbReference type="InterPro" id="IPR014001">
    <property type="entry name" value="Helicase_ATP-bd"/>
</dbReference>
<dbReference type="InterPro" id="IPR038718">
    <property type="entry name" value="SNF2-like_sf"/>
</dbReference>
<dbReference type="Pfam" id="PF00176">
    <property type="entry name" value="SNF2-rel_dom"/>
    <property type="match status" value="1"/>
</dbReference>
<feature type="compositionally biased region" description="Acidic residues" evidence="19">
    <location>
        <begin position="198"/>
        <end position="223"/>
    </location>
</feature>
<dbReference type="EMBL" id="KV453911">
    <property type="protein sequence ID" value="ODV80148.1"/>
    <property type="molecule type" value="Genomic_DNA"/>
</dbReference>
<dbReference type="CDD" id="cd18793">
    <property type="entry name" value="SF2_C_SNF"/>
    <property type="match status" value="1"/>
</dbReference>
<keyword evidence="9" id="KW-0156">Chromatin regulator</keyword>
<evidence type="ECO:0000256" key="17">
    <source>
        <dbReference type="ARBA" id="ARBA00047995"/>
    </source>
</evidence>
<dbReference type="PROSITE" id="PS51192">
    <property type="entry name" value="HELICASE_ATP_BIND_1"/>
    <property type="match status" value="1"/>
</dbReference>
<accession>A0A1E4SKY4</accession>
<dbReference type="GO" id="GO:0005198">
    <property type="term" value="F:structural molecule activity"/>
    <property type="evidence" value="ECO:0007669"/>
    <property type="project" value="EnsemblFungi"/>
</dbReference>
<feature type="compositionally biased region" description="Basic and acidic residues" evidence="19">
    <location>
        <begin position="716"/>
        <end position="725"/>
    </location>
</feature>
<evidence type="ECO:0000256" key="7">
    <source>
        <dbReference type="ARBA" id="ARBA00022806"/>
    </source>
</evidence>
<dbReference type="PANTHER" id="PTHR45685:SF1">
    <property type="entry name" value="HELICASE SRCAP"/>
    <property type="match status" value="1"/>
</dbReference>
<sequence>MATKTERRRNSLRKQDTSIPQKRKNSSSIPTTNKSKKIKHDDIKTKESNLADIITKFNLARNELFQLKEYKSLVSWDPADFSTAILGNQIPELYETFLKDPKYQLKWDEGIENKDLSNLPLRLQKKVLAENEKELLDKYPFKDEVIQLSIDKEKELISYIKAATILPKVEVKKSRPVKPVVNSAGKAKKKEHIKQESDQEEESEDAEEEIDEDEEDDMNEQDENATKYKFKSIKISLPSPKVTHPSHIPLWKPEPAPSESALVGTNKSIVEFDPKPVTLIRTSKKWDIDPSLQNRLSNYLNNNLKSAILDEGSEFVTPEEYEKILAQQEELLRKLFRKTQVDNTLQLHGDKIELRKAVLPQTNIKSTIDPFRSTGTVLPKIQGAPNNVTYQDHFLSQGMAFSKIHQQMRKQHQLRTRRVAQMIEQHFKKKKGEKDRLAKERELNLKKISRIAVQAVKKRWTQASKVYSFIQQQKEEELKQIKGREHLSQMLEHSTQLLEAQLNKPIQERNKTEEESDEENSDSEDSLSSSDESDDNDEAGVNRSQEDNDMNLSIEELKRKYANLEDSVDPSSKTATPEDSDDESASDSGDESESSIDVNQGLSALYGKSASNGSTVDINSDYTEEQRALIEKLNADGDNSALESDTSISMSDDDDDDDEVSEEEHLDEESVKENGKNSELATLFSSNQDQISDNEEFSEPASSEDEDMTSDEDKSEPDTPEKEGPEAENDITVNGDDSTMNGDGKSALVKTDSTSEKESTEKEEIINGAKVKDVPIPSLLRGTLRPYQKQGLNWLASLYNNNTNGILADEMGLGKTIQTISLLSYLACEHHIWGPHLIIVPTSVMLNWEMEFKKFAPGFKVLTYYGSPQQRAQKRKGWNIPNAFHVCITSYQLVVHDHQSFKRRRWKYMILDEAHNIKNFRSTRWRALLNFNTENRLLLTGTPLQNNLIELWSLLYFLMPSSKVDQAMPDGFANLDDFQQWFGKPVDRILEQSSIQGGSDVIDENEKTTSRLDEETKNTVARLHQVLRPYLLRRLKKDVEKQMPGKYEHIVYCRLSKRQRFLYDEFMSRAKTKETLASGNFLSIINCLMQLRKVCNHPDLFEVRPIVTSLSMPKSAPHTFQLTNNVIRKYLTDDTFKNEVNLNVLNLDITNTSDLNEFVCQSTEKLQSALELQSQIGELDKHIQNAKKKYGNPDLANYLEYYQYIKSNIQVEAKERLEHVLYLNSLRCGRRPIYGDSLIRFIQKDKPRPTTDIFEDFRMSIPRRVDQMSDVLEKYSVLTPAVVALDMKDLLIPIETQYKVMEEVKQNRIQNPFSKTQVKLSIAFPDKSLLQYDCGKLQQLAVLLQDLVSKGHRALIFTQMTKVLDILEQFLNIHGYRYLRLDGATKIEDRQLLTERFNRDPKIPVFILSTRSGGLGINLTGADTVIFYDSDWNPAMDKQCQDRCHRIGQIRDVHIYRFVSEYTIESNILKKANQKRQLDNVVIQEGEFTTDYFGKFSVRDLVDDTGIADQVSDKPLEMGGDGNVNNILAQAEDEDDRVAANAAMNEVAVDDEDFNEESKSATNGGTPAQTPGPTPVPEANGMAVNGEKSGEIVDLDFEEGIGHVDEYMLRFISEGNYWD</sequence>
<evidence type="ECO:0000256" key="1">
    <source>
        <dbReference type="ARBA" id="ARBA00004123"/>
    </source>
</evidence>
<dbReference type="SMART" id="SM00490">
    <property type="entry name" value="HELICc"/>
    <property type="match status" value="1"/>
</dbReference>
<feature type="compositionally biased region" description="Polar residues" evidence="19">
    <location>
        <begin position="731"/>
        <end position="741"/>
    </location>
</feature>
<dbReference type="InterPro" id="IPR001650">
    <property type="entry name" value="Helicase_C-like"/>
</dbReference>
<evidence type="ECO:0000256" key="3">
    <source>
        <dbReference type="ARBA" id="ARBA00011826"/>
    </source>
</evidence>
<comment type="catalytic activity">
    <reaction evidence="17">
        <text>ATP + H2O = ADP + phosphate + H(+)</text>
        <dbReference type="Rhea" id="RHEA:13065"/>
        <dbReference type="ChEBI" id="CHEBI:15377"/>
        <dbReference type="ChEBI" id="CHEBI:15378"/>
        <dbReference type="ChEBI" id="CHEBI:30616"/>
        <dbReference type="ChEBI" id="CHEBI:43474"/>
        <dbReference type="ChEBI" id="CHEBI:456216"/>
        <dbReference type="EC" id="3.6.4.12"/>
    </reaction>
</comment>
<dbReference type="CDD" id="cd18003">
    <property type="entry name" value="DEXQc_SRCAP"/>
    <property type="match status" value="1"/>
</dbReference>
<evidence type="ECO:0000256" key="12">
    <source>
        <dbReference type="ARBA" id="ARBA00023159"/>
    </source>
</evidence>
<dbReference type="PANTHER" id="PTHR45685">
    <property type="entry name" value="HELICASE SRCAP-RELATED"/>
    <property type="match status" value="1"/>
</dbReference>
<dbReference type="InterPro" id="IPR050520">
    <property type="entry name" value="INO80/SWR1_helicase"/>
</dbReference>
<gene>
    <name evidence="23" type="ORF">CANTADRAFT_25854</name>
</gene>
<dbReference type="OrthoDB" id="372624at2759"/>
<dbReference type="PROSITE" id="PS51194">
    <property type="entry name" value="HELICASE_CTER"/>
    <property type="match status" value="1"/>
</dbReference>
<dbReference type="Pfam" id="PF07529">
    <property type="entry name" value="HSA"/>
    <property type="match status" value="1"/>
</dbReference>
<keyword evidence="10" id="KW-0805">Transcription regulation</keyword>
<dbReference type="GO" id="GO:0031492">
    <property type="term" value="F:nucleosomal DNA binding"/>
    <property type="evidence" value="ECO:0007669"/>
    <property type="project" value="EnsemblFungi"/>
</dbReference>
<dbReference type="GeneID" id="30981694"/>
<dbReference type="GO" id="GO:0016887">
    <property type="term" value="F:ATP hydrolysis activity"/>
    <property type="evidence" value="ECO:0007669"/>
    <property type="project" value="EnsemblFungi"/>
</dbReference>
<keyword evidence="11" id="KW-0238">DNA-binding</keyword>
<evidence type="ECO:0000256" key="11">
    <source>
        <dbReference type="ARBA" id="ARBA00023125"/>
    </source>
</evidence>
<keyword evidence="14" id="KW-0539">Nucleus</keyword>
<comment type="subcellular location">
    <subcellularLocation>
        <location evidence="1">Nucleus</location>
    </subcellularLocation>
</comment>
<feature type="compositionally biased region" description="Polar residues" evidence="19">
    <location>
        <begin position="677"/>
        <end position="691"/>
    </location>
</feature>
<dbReference type="Proteomes" id="UP000094285">
    <property type="component" value="Unassembled WGS sequence"/>
</dbReference>
<dbReference type="GO" id="GO:0140849">
    <property type="term" value="F:ATP-dependent H2AZ histone chaperone activity"/>
    <property type="evidence" value="ECO:0007669"/>
    <property type="project" value="EnsemblFungi"/>
</dbReference>